<reference evidence="8" key="1">
    <citation type="submission" date="2021-05" db="EMBL/GenBank/DDBJ databases">
        <title>The genome of the haptophyte Pavlova lutheri (Diacronema luteri, Pavlovales) - a model for lipid biosynthesis in eukaryotic algae.</title>
        <authorList>
            <person name="Hulatt C.J."/>
            <person name="Posewitz M.C."/>
        </authorList>
    </citation>
    <scope>NUCLEOTIDE SEQUENCE</scope>
    <source>
        <strain evidence="8">NIVA-4/92</strain>
    </source>
</reference>
<dbReference type="PROSITE" id="PS51032">
    <property type="entry name" value="AP2_ERF"/>
    <property type="match status" value="1"/>
</dbReference>
<dbReference type="GO" id="GO:0003700">
    <property type="term" value="F:DNA-binding transcription factor activity"/>
    <property type="evidence" value="ECO:0007669"/>
    <property type="project" value="InterPro"/>
</dbReference>
<comment type="subcellular location">
    <subcellularLocation>
        <location evidence="1">Nucleus</location>
    </subcellularLocation>
</comment>
<organism evidence="8 9">
    <name type="scientific">Diacronema lutheri</name>
    <name type="common">Unicellular marine alga</name>
    <name type="synonym">Monochrysis lutheri</name>
    <dbReference type="NCBI Taxonomy" id="2081491"/>
    <lineage>
        <taxon>Eukaryota</taxon>
        <taxon>Haptista</taxon>
        <taxon>Haptophyta</taxon>
        <taxon>Pavlovophyceae</taxon>
        <taxon>Pavlovales</taxon>
        <taxon>Pavlovaceae</taxon>
        <taxon>Diacronema</taxon>
    </lineage>
</organism>
<evidence type="ECO:0000313" key="9">
    <source>
        <dbReference type="Proteomes" id="UP000751190"/>
    </source>
</evidence>
<dbReference type="GO" id="GO:0003677">
    <property type="term" value="F:DNA binding"/>
    <property type="evidence" value="ECO:0007669"/>
    <property type="project" value="UniProtKB-KW"/>
</dbReference>
<evidence type="ECO:0000256" key="2">
    <source>
        <dbReference type="ARBA" id="ARBA00023015"/>
    </source>
</evidence>
<sequence length="301" mass="31651">MLADLTNARPTVELTAHKKKACFVGVRHHGECRTNPWEARCRAGGRKHNLGYFGTAEEAARAYDTFARHFGRKLNFPDEQPLGTIALDAAHSEAPAVATAKRTADERDGRAAAAHIGGDVLHLLRLPFPGTELAGRRVVGTEDEGEITPTEGADGAKRAKLISRALGAHASASLAAAAAGRSAEAELELRRPGRRVLDFPSPAHAHGARPSFAFAHAADPHVTSVHIGVPRQRLPMTQSAAVGVGAHSAHAPTHVAASVPSRALGAAPATLMHALDEPSPLPAALARAMQPPRAPPRERAR</sequence>
<feature type="compositionally biased region" description="Low complexity" evidence="6">
    <location>
        <begin position="282"/>
        <end position="291"/>
    </location>
</feature>
<comment type="caution">
    <text evidence="8">The sequence shown here is derived from an EMBL/GenBank/DDBJ whole genome shotgun (WGS) entry which is preliminary data.</text>
</comment>
<evidence type="ECO:0000313" key="8">
    <source>
        <dbReference type="EMBL" id="KAG8462046.1"/>
    </source>
</evidence>
<dbReference type="GO" id="GO:0005634">
    <property type="term" value="C:nucleus"/>
    <property type="evidence" value="ECO:0007669"/>
    <property type="project" value="UniProtKB-SubCell"/>
</dbReference>
<dbReference type="SMART" id="SM00380">
    <property type="entry name" value="AP2"/>
    <property type="match status" value="1"/>
</dbReference>
<keyword evidence="5" id="KW-0539">Nucleus</keyword>
<keyword evidence="3" id="KW-0238">DNA-binding</keyword>
<accession>A0A8J5XAV4</accession>
<evidence type="ECO:0000256" key="6">
    <source>
        <dbReference type="SAM" id="MobiDB-lite"/>
    </source>
</evidence>
<dbReference type="InterPro" id="IPR016177">
    <property type="entry name" value="DNA-bd_dom_sf"/>
</dbReference>
<evidence type="ECO:0000256" key="5">
    <source>
        <dbReference type="ARBA" id="ARBA00023242"/>
    </source>
</evidence>
<keyword evidence="2" id="KW-0805">Transcription regulation</keyword>
<feature type="region of interest" description="Disordered" evidence="6">
    <location>
        <begin position="281"/>
        <end position="301"/>
    </location>
</feature>
<dbReference type="InterPro" id="IPR036955">
    <property type="entry name" value="AP2/ERF_dom_sf"/>
</dbReference>
<gene>
    <name evidence="8" type="ORF">KFE25_011496</name>
</gene>
<evidence type="ECO:0000256" key="1">
    <source>
        <dbReference type="ARBA" id="ARBA00004123"/>
    </source>
</evidence>
<evidence type="ECO:0000259" key="7">
    <source>
        <dbReference type="PROSITE" id="PS51032"/>
    </source>
</evidence>
<dbReference type="OrthoDB" id="668733at2759"/>
<evidence type="ECO:0000256" key="3">
    <source>
        <dbReference type="ARBA" id="ARBA00023125"/>
    </source>
</evidence>
<keyword evidence="9" id="KW-1185">Reference proteome</keyword>
<dbReference type="Proteomes" id="UP000751190">
    <property type="component" value="Unassembled WGS sequence"/>
</dbReference>
<feature type="domain" description="AP2/ERF" evidence="7">
    <location>
        <begin position="22"/>
        <end position="77"/>
    </location>
</feature>
<name>A0A8J5XAV4_DIALT</name>
<proteinExistence type="predicted"/>
<evidence type="ECO:0000256" key="4">
    <source>
        <dbReference type="ARBA" id="ARBA00023163"/>
    </source>
</evidence>
<dbReference type="InterPro" id="IPR001471">
    <property type="entry name" value="AP2/ERF_dom"/>
</dbReference>
<dbReference type="AlphaFoldDB" id="A0A8J5XAV4"/>
<dbReference type="SUPFAM" id="SSF54171">
    <property type="entry name" value="DNA-binding domain"/>
    <property type="match status" value="1"/>
</dbReference>
<keyword evidence="4" id="KW-0804">Transcription</keyword>
<protein>
    <recommendedName>
        <fullName evidence="7">AP2/ERF domain-containing protein</fullName>
    </recommendedName>
</protein>
<dbReference type="EMBL" id="JAGTXO010000022">
    <property type="protein sequence ID" value="KAG8462046.1"/>
    <property type="molecule type" value="Genomic_DNA"/>
</dbReference>
<dbReference type="Gene3D" id="3.30.730.10">
    <property type="entry name" value="AP2/ERF domain"/>
    <property type="match status" value="1"/>
</dbReference>